<dbReference type="SUPFAM" id="SSF57184">
    <property type="entry name" value="Growth factor receptor domain"/>
    <property type="match status" value="3"/>
</dbReference>
<dbReference type="PANTHER" id="PTHR47236">
    <property type="entry name" value="GENE, 32742-RELATED-RELATED"/>
    <property type="match status" value="1"/>
</dbReference>
<gene>
    <name evidence="1" type="ORF">XENORESO_021050</name>
</gene>
<protein>
    <submittedName>
        <fullName evidence="1">Uncharacterized protein</fullName>
    </submittedName>
</protein>
<comment type="caution">
    <text evidence="1">The sequence shown here is derived from an EMBL/GenBank/DDBJ whole genome shotgun (WGS) entry which is preliminary data.</text>
</comment>
<dbReference type="SMART" id="SM01411">
    <property type="entry name" value="Ephrin_rec_like"/>
    <property type="match status" value="9"/>
</dbReference>
<dbReference type="Proteomes" id="UP001444071">
    <property type="component" value="Unassembled WGS sequence"/>
</dbReference>
<organism evidence="1 2">
    <name type="scientific">Xenotaenia resolanae</name>
    <dbReference type="NCBI Taxonomy" id="208358"/>
    <lineage>
        <taxon>Eukaryota</taxon>
        <taxon>Metazoa</taxon>
        <taxon>Chordata</taxon>
        <taxon>Craniata</taxon>
        <taxon>Vertebrata</taxon>
        <taxon>Euteleostomi</taxon>
        <taxon>Actinopterygii</taxon>
        <taxon>Neopterygii</taxon>
        <taxon>Teleostei</taxon>
        <taxon>Neoteleostei</taxon>
        <taxon>Acanthomorphata</taxon>
        <taxon>Ovalentaria</taxon>
        <taxon>Atherinomorphae</taxon>
        <taxon>Cyprinodontiformes</taxon>
        <taxon>Goodeidae</taxon>
        <taxon>Xenotaenia</taxon>
    </lineage>
</organism>
<sequence length="637" mass="68150">LISSEDRVDCRLCPAGFSCDAANGTLYLCPAGQHSPEGVLQCLTCPFDSVCTFGLPYKCEPGKEPNVDHTECIHCFPGFYSTVCTAHCLRLGWHNHSPVLLVGPPSLDRLPALAVMIPPCCVGEQWHPVGTSLSTDQVNPTPVDQEPTNLQRKIALYVQKVIIVWEVWLYLVLQGLMVLKKRPTSQFMCPQGYYCEEGTATPHGSPCPAGTSGEQLGQTSPGLPCARGRFCPAGTLKEVTCPSGTFTPHQGAISVKDCLKCLAGFFCPEGTSDPVPCPPGSFNPLEGQDEVADCRECYAGKACTQMALRAPDVDCMPGFVCPPGSSKPNAPVNACPPGTFSNRINLTDRSHCQLCPAQYACLRGTGGIQRPPVLCFAGHYCPPGTMFPTQYKCPVGTWSSQSGLEAETECQLCPRGWYCLAGSATPAGRCNSGHYCPEGTAYGTQYPCPAGTYSIQMGNRYREDCLTCPEGSFCQLGTSKPSPCPLSSFRHLKGGRKLEDCSPCPAGYFCPYSATINPRVCGAGSYSDEGSAECSPCLQGHYCSNDTTSKEAMLSVMVCPPGYLCSQGLARDPQRSATLCPRGFYCPGGGIDPNPIPCPNGTYSASPGLRIASQCVQCPEGKYCYTERPQEQPITRP</sequence>
<reference evidence="1 2" key="1">
    <citation type="submission" date="2021-06" db="EMBL/GenBank/DDBJ databases">
        <authorList>
            <person name="Palmer J.M."/>
        </authorList>
    </citation>
    <scope>NUCLEOTIDE SEQUENCE [LARGE SCALE GENOMIC DNA]</scope>
    <source>
        <strain evidence="1 2">XR_2019</strain>
        <tissue evidence="1">Muscle</tissue>
    </source>
</reference>
<dbReference type="EMBL" id="JAHRIM010010097">
    <property type="protein sequence ID" value="MEQ2260032.1"/>
    <property type="molecule type" value="Genomic_DNA"/>
</dbReference>
<dbReference type="PANTHER" id="PTHR47236:SF4">
    <property type="entry name" value="GENE 9195-RELATED"/>
    <property type="match status" value="1"/>
</dbReference>
<name>A0ABV0VUT5_9TELE</name>
<dbReference type="InterPro" id="IPR009030">
    <property type="entry name" value="Growth_fac_rcpt_cys_sf"/>
</dbReference>
<dbReference type="Gene3D" id="2.10.50.10">
    <property type="entry name" value="Tumor Necrosis Factor Receptor, subunit A, domain 2"/>
    <property type="match status" value="2"/>
</dbReference>
<feature type="non-terminal residue" evidence="1">
    <location>
        <position position="1"/>
    </location>
</feature>
<accession>A0ABV0VUT5</accession>
<proteinExistence type="predicted"/>
<keyword evidence="2" id="KW-1185">Reference proteome</keyword>
<evidence type="ECO:0000313" key="1">
    <source>
        <dbReference type="EMBL" id="MEQ2260032.1"/>
    </source>
</evidence>
<evidence type="ECO:0000313" key="2">
    <source>
        <dbReference type="Proteomes" id="UP001444071"/>
    </source>
</evidence>
<feature type="non-terminal residue" evidence="1">
    <location>
        <position position="637"/>
    </location>
</feature>